<dbReference type="EMBL" id="JAYMYS010000008">
    <property type="protein sequence ID" value="KAK7385122.1"/>
    <property type="molecule type" value="Genomic_DNA"/>
</dbReference>
<comment type="caution">
    <text evidence="1">The sequence shown here is derived from an EMBL/GenBank/DDBJ whole genome shotgun (WGS) entry which is preliminary data.</text>
</comment>
<reference evidence="1 2" key="1">
    <citation type="submission" date="2024-01" db="EMBL/GenBank/DDBJ databases">
        <title>The genomes of 5 underutilized Papilionoideae crops provide insights into root nodulation and disease resistanc.</title>
        <authorList>
            <person name="Jiang F."/>
        </authorList>
    </citation>
    <scope>NUCLEOTIDE SEQUENCE [LARGE SCALE GENOMIC DNA]</scope>
    <source>
        <strain evidence="1">DUOXIRENSHENG_FW03</strain>
        <tissue evidence="1">Leaves</tissue>
    </source>
</reference>
<name>A0AAN9X6B9_PSOTE</name>
<dbReference type="AlphaFoldDB" id="A0AAN9X6B9"/>
<sequence length="89" mass="10178">MKRNMNAKPIEKRVTMETERAWCKPKKGSIFPAKRRSVKKMIWDSIVELFIQLGSISSKSVKKGCTAVWSLAQKCGICLEQEFRTLSCP</sequence>
<evidence type="ECO:0000313" key="2">
    <source>
        <dbReference type="Proteomes" id="UP001386955"/>
    </source>
</evidence>
<proteinExistence type="predicted"/>
<protein>
    <submittedName>
        <fullName evidence="1">Uncharacterized protein</fullName>
    </submittedName>
</protein>
<organism evidence="1 2">
    <name type="scientific">Psophocarpus tetragonolobus</name>
    <name type="common">Winged bean</name>
    <name type="synonym">Dolichos tetragonolobus</name>
    <dbReference type="NCBI Taxonomy" id="3891"/>
    <lineage>
        <taxon>Eukaryota</taxon>
        <taxon>Viridiplantae</taxon>
        <taxon>Streptophyta</taxon>
        <taxon>Embryophyta</taxon>
        <taxon>Tracheophyta</taxon>
        <taxon>Spermatophyta</taxon>
        <taxon>Magnoliopsida</taxon>
        <taxon>eudicotyledons</taxon>
        <taxon>Gunneridae</taxon>
        <taxon>Pentapetalae</taxon>
        <taxon>rosids</taxon>
        <taxon>fabids</taxon>
        <taxon>Fabales</taxon>
        <taxon>Fabaceae</taxon>
        <taxon>Papilionoideae</taxon>
        <taxon>50 kb inversion clade</taxon>
        <taxon>NPAAA clade</taxon>
        <taxon>indigoferoid/millettioid clade</taxon>
        <taxon>Phaseoleae</taxon>
        <taxon>Psophocarpus</taxon>
    </lineage>
</organism>
<dbReference type="Proteomes" id="UP001386955">
    <property type="component" value="Unassembled WGS sequence"/>
</dbReference>
<keyword evidence="2" id="KW-1185">Reference proteome</keyword>
<evidence type="ECO:0000313" key="1">
    <source>
        <dbReference type="EMBL" id="KAK7385122.1"/>
    </source>
</evidence>
<gene>
    <name evidence="1" type="ORF">VNO78_30833</name>
</gene>
<accession>A0AAN9X6B9</accession>